<dbReference type="Gene3D" id="2.60.120.10">
    <property type="entry name" value="Jelly Rolls"/>
    <property type="match status" value="1"/>
</dbReference>
<dbReference type="eggNOG" id="COG1482">
    <property type="taxonomic scope" value="Bacteria"/>
</dbReference>
<comment type="caution">
    <text evidence="3">The sequence shown here is derived from an EMBL/GenBank/DDBJ whole genome shotgun (WGS) entry which is preliminary data.</text>
</comment>
<dbReference type="SUPFAM" id="SSF51182">
    <property type="entry name" value="RmlC-like cupins"/>
    <property type="match status" value="1"/>
</dbReference>
<keyword evidence="4" id="KW-1185">Reference proteome</keyword>
<evidence type="ECO:0000256" key="2">
    <source>
        <dbReference type="ARBA" id="ARBA00022833"/>
    </source>
</evidence>
<name>D4XVD7_9BACT</name>
<dbReference type="RefSeq" id="WP_005683275.1">
    <property type="nucleotide sequence ID" value="NZ_ADNC01000007.1"/>
</dbReference>
<dbReference type="InterPro" id="IPR011051">
    <property type="entry name" value="RmlC_Cupin_sf"/>
</dbReference>
<organism evidence="3 4">
    <name type="scientific">Mycoplasmopsis alligatoris A21JP2</name>
    <dbReference type="NCBI Taxonomy" id="747682"/>
    <lineage>
        <taxon>Bacteria</taxon>
        <taxon>Bacillati</taxon>
        <taxon>Mycoplasmatota</taxon>
        <taxon>Mycoplasmoidales</taxon>
        <taxon>Metamycoplasmataceae</taxon>
        <taxon>Mycoplasmopsis</taxon>
    </lineage>
</organism>
<dbReference type="OrthoDB" id="9808275at2"/>
<dbReference type="InterPro" id="IPR014710">
    <property type="entry name" value="RmlC-like_jellyroll"/>
</dbReference>
<dbReference type="Proteomes" id="UP000004757">
    <property type="component" value="Unassembled WGS sequence"/>
</dbReference>
<evidence type="ECO:0000313" key="4">
    <source>
        <dbReference type="Proteomes" id="UP000004757"/>
    </source>
</evidence>
<dbReference type="GO" id="GO:0046872">
    <property type="term" value="F:metal ion binding"/>
    <property type="evidence" value="ECO:0007669"/>
    <property type="project" value="UniProtKB-KW"/>
</dbReference>
<gene>
    <name evidence="3" type="ORF">MALL_0645</name>
</gene>
<dbReference type="PANTHER" id="PTHR42742">
    <property type="entry name" value="TRANSCRIPTIONAL REPRESSOR MPRA"/>
    <property type="match status" value="1"/>
</dbReference>
<dbReference type="PANTHER" id="PTHR42742:SF3">
    <property type="entry name" value="FRUCTOKINASE"/>
    <property type="match status" value="1"/>
</dbReference>
<keyword evidence="2" id="KW-0862">Zinc</keyword>
<dbReference type="AlphaFoldDB" id="D4XVD7"/>
<evidence type="ECO:0000313" key="3">
    <source>
        <dbReference type="EMBL" id="EFF41585.1"/>
    </source>
</evidence>
<accession>D4XVD7</accession>
<keyword evidence="1" id="KW-0479">Metal-binding</keyword>
<reference evidence="3 4" key="1">
    <citation type="submission" date="2010-03" db="EMBL/GenBank/DDBJ databases">
        <authorList>
            <person name="Glass J.I."/>
            <person name="Benders G.A."/>
            <person name="Durkin A.S."/>
            <person name="Farmerie W.G."/>
            <person name="Hlavinka K."/>
            <person name="Hostetler J."/>
            <person name="Jackson J."/>
            <person name="May M.A."/>
            <person name="Miller R.H."/>
            <person name="Paralanov V."/>
            <person name="Radune D."/>
            <person name="Szczypinski B."/>
            <person name="Brown D.R."/>
        </authorList>
    </citation>
    <scope>NUCLEOTIDE SEQUENCE [LARGE SCALE GENOMIC DNA]</scope>
    <source>
        <strain evidence="3 4">A21JP2</strain>
    </source>
</reference>
<dbReference type="InterPro" id="IPR051804">
    <property type="entry name" value="Carb_Metab_Reg_Kinase/Isom"/>
</dbReference>
<evidence type="ECO:0000256" key="1">
    <source>
        <dbReference type="ARBA" id="ARBA00022723"/>
    </source>
</evidence>
<proteinExistence type="predicted"/>
<dbReference type="CDD" id="cd07010">
    <property type="entry name" value="cupin_PMI_type_I_N_bac"/>
    <property type="match status" value="1"/>
</dbReference>
<dbReference type="STRING" id="747682.MALL_0645"/>
<protein>
    <submittedName>
        <fullName evidence="3">Conserved domain protein</fullName>
    </submittedName>
</protein>
<dbReference type="EMBL" id="ADNC01000007">
    <property type="protein sequence ID" value="EFF41585.1"/>
    <property type="molecule type" value="Genomic_DNA"/>
</dbReference>
<sequence>MKKIIAVKHEKIWGYELWLYSPLKEAPTFYEGTNQVVKDGPLIKIIKANDPLSIQVHPDDLLAKKFENQKNGKSECWVILETQKDSELIVGLKNHDKNYIKELLLENKIEDNLKIINPKIGEFINIEAGLVHGIGTTKKACITVLEVQQPSDITYRFWDYNRKDDKGNKRELHTNKALECIKDLDYKVKPIIKGESLIYLTQFYKIWLMQDTNFAPENGIAIVYDNNEYFAIELIKGQKINHKAIAFVSQRKK</sequence>